<evidence type="ECO:0000256" key="1">
    <source>
        <dbReference type="ARBA" id="ARBA00023026"/>
    </source>
</evidence>
<dbReference type="Proteomes" id="UP001565220">
    <property type="component" value="Unassembled WGS sequence"/>
</dbReference>
<feature type="domain" description="Protein OrfX2/OrfX3/P47" evidence="3">
    <location>
        <begin position="3"/>
        <end position="44"/>
    </location>
</feature>
<gene>
    <name evidence="4" type="ORF">AB8S09_09280</name>
</gene>
<dbReference type="InterPro" id="IPR010567">
    <property type="entry name" value="OrfX2/OrfX3/P47"/>
</dbReference>
<organism evidence="4 5">
    <name type="scientific">Clostridium lapidicellarium</name>
    <dbReference type="NCBI Taxonomy" id="3240931"/>
    <lineage>
        <taxon>Bacteria</taxon>
        <taxon>Bacillati</taxon>
        <taxon>Bacillota</taxon>
        <taxon>Clostridia</taxon>
        <taxon>Eubacteriales</taxon>
        <taxon>Clostridiaceae</taxon>
        <taxon>Clostridium</taxon>
    </lineage>
</organism>
<protein>
    <submittedName>
        <fullName evidence="4">TULIP family P47-like protein</fullName>
    </submittedName>
</protein>
<reference evidence="4 5" key="1">
    <citation type="submission" date="2024-08" db="EMBL/GenBank/DDBJ databases">
        <title>Clostridium lapicellarii sp. nov., and Clostridium renhuaiense sp. nov., two species isolated from the mud in a fermentation cellar used for producing sauce-flavour Chinese liquors.</title>
        <authorList>
            <person name="Yang F."/>
            <person name="Wang H."/>
            <person name="Chen L.Q."/>
            <person name="Zhou N."/>
            <person name="Lu J.J."/>
            <person name="Pu X.X."/>
            <person name="Wan B."/>
            <person name="Wang L."/>
            <person name="Liu S.J."/>
        </authorList>
    </citation>
    <scope>NUCLEOTIDE SEQUENCE [LARGE SCALE GENOMIC DNA]</scope>
    <source>
        <strain evidence="4 5">MT-113</strain>
    </source>
</reference>
<dbReference type="EMBL" id="JBGFFE010000012">
    <property type="protein sequence ID" value="MEY8763828.1"/>
    <property type="molecule type" value="Genomic_DNA"/>
</dbReference>
<dbReference type="RefSeq" id="WP_367112692.1">
    <property type="nucleotide sequence ID" value="NZ_JBGFFE010000012.1"/>
</dbReference>
<sequence length="71" mass="8163">MCQAVTRELPGIISMVKVATNQVKWPFCQDNAFMLTDIQYSGTVIDDNKVCLRDSFLQESYLFTVQIVFHD</sequence>
<evidence type="ECO:0000313" key="4">
    <source>
        <dbReference type="EMBL" id="MEY8763828.1"/>
    </source>
</evidence>
<keyword evidence="5" id="KW-1185">Reference proteome</keyword>
<keyword evidence="1" id="KW-0843">Virulence</keyword>
<comment type="similarity">
    <text evidence="2">Belongs to the TULIP P47 family.</text>
</comment>
<evidence type="ECO:0000313" key="5">
    <source>
        <dbReference type="Proteomes" id="UP001565220"/>
    </source>
</evidence>
<evidence type="ECO:0000259" key="3">
    <source>
        <dbReference type="Pfam" id="PF06597"/>
    </source>
</evidence>
<comment type="caution">
    <text evidence="4">The sequence shown here is derived from an EMBL/GenBank/DDBJ whole genome shotgun (WGS) entry which is preliminary data.</text>
</comment>
<proteinExistence type="inferred from homology"/>
<accession>A0ABV4DX57</accession>
<name>A0ABV4DX57_9CLOT</name>
<evidence type="ECO:0000256" key="2">
    <source>
        <dbReference type="ARBA" id="ARBA00035010"/>
    </source>
</evidence>
<dbReference type="Pfam" id="PF06597">
    <property type="entry name" value="Clostridium_P47"/>
    <property type="match status" value="1"/>
</dbReference>